<keyword evidence="7" id="KW-1185">Reference proteome</keyword>
<dbReference type="Proteomes" id="UP000252707">
    <property type="component" value="Unassembled WGS sequence"/>
</dbReference>
<name>A0A369C8L9_9GAMM</name>
<comment type="caution">
    <text evidence="6">The sequence shown here is derived from an EMBL/GenBank/DDBJ whole genome shotgun (WGS) entry which is preliminary data.</text>
</comment>
<evidence type="ECO:0000256" key="2">
    <source>
        <dbReference type="ARBA" id="ARBA00022692"/>
    </source>
</evidence>
<dbReference type="PIRSF" id="PIRSF036466">
    <property type="entry name" value="UCP036466"/>
    <property type="match status" value="1"/>
</dbReference>
<accession>A0A369C8L9</accession>
<evidence type="ECO:0000313" key="7">
    <source>
        <dbReference type="Proteomes" id="UP000252707"/>
    </source>
</evidence>
<reference evidence="6 7" key="1">
    <citation type="submission" date="2018-07" db="EMBL/GenBank/DDBJ databases">
        <title>Genomic Encyclopedia of Type Strains, Phase IV (KMG-IV): sequencing the most valuable type-strain genomes for metagenomic binning, comparative biology and taxonomic classification.</title>
        <authorList>
            <person name="Goeker M."/>
        </authorList>
    </citation>
    <scope>NUCLEOTIDE SEQUENCE [LARGE SCALE GENOMIC DNA]</scope>
    <source>
        <strain evidence="6 7">DSM 26407</strain>
    </source>
</reference>
<evidence type="ECO:0000256" key="5">
    <source>
        <dbReference type="SAM" id="Phobius"/>
    </source>
</evidence>
<protein>
    <submittedName>
        <fullName evidence="6">Uncharacterized protein</fullName>
    </submittedName>
</protein>
<feature type="transmembrane region" description="Helical" evidence="5">
    <location>
        <begin position="29"/>
        <end position="48"/>
    </location>
</feature>
<dbReference type="RefSeq" id="WP_114279967.1">
    <property type="nucleotide sequence ID" value="NZ_QPJY01000005.1"/>
</dbReference>
<dbReference type="InterPro" id="IPR009760">
    <property type="entry name" value="DUF1328"/>
</dbReference>
<keyword evidence="3 5" id="KW-1133">Transmembrane helix</keyword>
<evidence type="ECO:0000256" key="1">
    <source>
        <dbReference type="ARBA" id="ARBA00022475"/>
    </source>
</evidence>
<keyword evidence="2 5" id="KW-0812">Transmembrane</keyword>
<dbReference type="AlphaFoldDB" id="A0A369C8L9"/>
<proteinExistence type="predicted"/>
<organism evidence="6 7">
    <name type="scientific">Thioalbus denitrificans</name>
    <dbReference type="NCBI Taxonomy" id="547122"/>
    <lineage>
        <taxon>Bacteria</taxon>
        <taxon>Pseudomonadati</taxon>
        <taxon>Pseudomonadota</taxon>
        <taxon>Gammaproteobacteria</taxon>
        <taxon>Chromatiales</taxon>
        <taxon>Ectothiorhodospiraceae</taxon>
        <taxon>Thioalbus</taxon>
    </lineage>
</organism>
<gene>
    <name evidence="6" type="ORF">DFQ59_105206</name>
</gene>
<dbReference type="EMBL" id="QPJY01000005">
    <property type="protein sequence ID" value="RCX30372.1"/>
    <property type="molecule type" value="Genomic_DNA"/>
</dbReference>
<evidence type="ECO:0000256" key="4">
    <source>
        <dbReference type="ARBA" id="ARBA00023136"/>
    </source>
</evidence>
<keyword evidence="4 5" id="KW-0472">Membrane</keyword>
<evidence type="ECO:0000256" key="3">
    <source>
        <dbReference type="ARBA" id="ARBA00022989"/>
    </source>
</evidence>
<dbReference type="GO" id="GO:0005886">
    <property type="term" value="C:plasma membrane"/>
    <property type="evidence" value="ECO:0007669"/>
    <property type="project" value="InterPro"/>
</dbReference>
<sequence length="56" mass="6002">MFCWSITALVVAILAALLGFGGLATGTLALFSRMVFLLGFILFLAFLVQGRTPPVR</sequence>
<evidence type="ECO:0000313" key="6">
    <source>
        <dbReference type="EMBL" id="RCX30372.1"/>
    </source>
</evidence>
<keyword evidence="1" id="KW-1003">Cell membrane</keyword>